<evidence type="ECO:0000313" key="1">
    <source>
        <dbReference type="EMBL" id="VFJ42518.1"/>
    </source>
</evidence>
<evidence type="ECO:0000313" key="2">
    <source>
        <dbReference type="EMBL" id="VFJ62691.1"/>
    </source>
</evidence>
<sequence length="55" mass="5996">MHSKGKIERAGFGSLGRDVFWEWDGPLGLCPVFCGKFVARTAIPRSCVIGMNLLA</sequence>
<dbReference type="AlphaFoldDB" id="A0A450T846"/>
<organism evidence="2">
    <name type="scientific">Candidatus Kentrum sp. DK</name>
    <dbReference type="NCBI Taxonomy" id="2126562"/>
    <lineage>
        <taxon>Bacteria</taxon>
        <taxon>Pseudomonadati</taxon>
        <taxon>Pseudomonadota</taxon>
        <taxon>Gammaproteobacteria</taxon>
        <taxon>Candidatus Kentrum</taxon>
    </lineage>
</organism>
<proteinExistence type="predicted"/>
<dbReference type="EMBL" id="CAADEX010000114">
    <property type="protein sequence ID" value="VFJ62691.1"/>
    <property type="molecule type" value="Genomic_DNA"/>
</dbReference>
<gene>
    <name evidence="2" type="ORF">BECKDK2373B_GA0170837_111411</name>
    <name evidence="1" type="ORF">BECKDK2373C_GA0170839_100154</name>
</gene>
<dbReference type="EMBL" id="CAADEY010000001">
    <property type="protein sequence ID" value="VFJ42518.1"/>
    <property type="molecule type" value="Genomic_DNA"/>
</dbReference>
<name>A0A450T846_9GAMM</name>
<protein>
    <submittedName>
        <fullName evidence="2">Uncharacterized protein</fullName>
    </submittedName>
</protein>
<reference evidence="2" key="1">
    <citation type="submission" date="2019-02" db="EMBL/GenBank/DDBJ databases">
        <authorList>
            <person name="Gruber-Vodicka R. H."/>
            <person name="Seah K. B. B."/>
        </authorList>
    </citation>
    <scope>NUCLEOTIDE SEQUENCE</scope>
    <source>
        <strain evidence="1">BECK_DK161</strain>
        <strain evidence="2">BECK_DK47</strain>
    </source>
</reference>
<accession>A0A450T846</accession>